<evidence type="ECO:0000256" key="2">
    <source>
        <dbReference type="ARBA" id="ARBA00022723"/>
    </source>
</evidence>
<dbReference type="Proteomes" id="UP000886520">
    <property type="component" value="Chromosome 3"/>
</dbReference>
<feature type="binding site" evidence="5">
    <location>
        <position position="409"/>
    </location>
    <ligand>
        <name>Fe cation</name>
        <dbReference type="ChEBI" id="CHEBI:24875"/>
        <note>catalytic</note>
    </ligand>
</feature>
<keyword evidence="4 5" id="KW-0408">Iron</keyword>
<proteinExistence type="inferred from homology"/>
<feature type="binding site" evidence="5">
    <location>
        <position position="339"/>
    </location>
    <ligand>
        <name>Fe cation</name>
        <dbReference type="ChEBI" id="CHEBI:24875"/>
        <note>catalytic</note>
    </ligand>
</feature>
<feature type="binding site" evidence="5">
    <location>
        <position position="277"/>
    </location>
    <ligand>
        <name>Fe cation</name>
        <dbReference type="ChEBI" id="CHEBI:24875"/>
        <note>catalytic</note>
    </ligand>
</feature>
<feature type="binding site" evidence="5">
    <location>
        <position position="596"/>
    </location>
    <ligand>
        <name>Fe cation</name>
        <dbReference type="ChEBI" id="CHEBI:24875"/>
        <note>catalytic</note>
    </ligand>
</feature>
<dbReference type="GO" id="GO:0010436">
    <property type="term" value="F:carotenoid dioxygenase activity"/>
    <property type="evidence" value="ECO:0007669"/>
    <property type="project" value="TreeGrafter"/>
</dbReference>
<name>A0A9D4VBV7_ADICA</name>
<keyword evidence="3" id="KW-0560">Oxidoreductase</keyword>
<protein>
    <submittedName>
        <fullName evidence="6">Uncharacterized protein</fullName>
    </submittedName>
</protein>
<accession>A0A9D4VBV7</accession>
<dbReference type="InterPro" id="IPR004294">
    <property type="entry name" value="Carotenoid_Oase"/>
</dbReference>
<evidence type="ECO:0000313" key="6">
    <source>
        <dbReference type="EMBL" id="KAI5083195.1"/>
    </source>
</evidence>
<dbReference type="GO" id="GO:0009570">
    <property type="term" value="C:chloroplast stroma"/>
    <property type="evidence" value="ECO:0007669"/>
    <property type="project" value="TreeGrafter"/>
</dbReference>
<dbReference type="EMBL" id="JABFUD020000002">
    <property type="protein sequence ID" value="KAI5083195.1"/>
    <property type="molecule type" value="Genomic_DNA"/>
</dbReference>
<dbReference type="PANTHER" id="PTHR10543">
    <property type="entry name" value="BETA-CAROTENE DIOXYGENASE"/>
    <property type="match status" value="1"/>
</dbReference>
<keyword evidence="7" id="KW-1185">Reference proteome</keyword>
<gene>
    <name evidence="6" type="ORF">GOP47_0002938</name>
</gene>
<dbReference type="GO" id="GO:0046872">
    <property type="term" value="F:metal ion binding"/>
    <property type="evidence" value="ECO:0007669"/>
    <property type="project" value="UniProtKB-KW"/>
</dbReference>
<dbReference type="PANTHER" id="PTHR10543:SF46">
    <property type="entry name" value="CAROTENOID CLEAVAGE DIOXYGENASE 4, CHLOROPLASTIC-RELATED"/>
    <property type="match status" value="1"/>
</dbReference>
<evidence type="ECO:0000256" key="5">
    <source>
        <dbReference type="PIRSR" id="PIRSR604294-1"/>
    </source>
</evidence>
<evidence type="ECO:0000313" key="7">
    <source>
        <dbReference type="Proteomes" id="UP000886520"/>
    </source>
</evidence>
<organism evidence="6 7">
    <name type="scientific">Adiantum capillus-veneris</name>
    <name type="common">Maidenhair fern</name>
    <dbReference type="NCBI Taxonomy" id="13818"/>
    <lineage>
        <taxon>Eukaryota</taxon>
        <taxon>Viridiplantae</taxon>
        <taxon>Streptophyta</taxon>
        <taxon>Embryophyta</taxon>
        <taxon>Tracheophyta</taxon>
        <taxon>Polypodiopsida</taxon>
        <taxon>Polypodiidae</taxon>
        <taxon>Polypodiales</taxon>
        <taxon>Pteridineae</taxon>
        <taxon>Pteridaceae</taxon>
        <taxon>Vittarioideae</taxon>
        <taxon>Adiantum</taxon>
    </lineage>
</organism>
<keyword evidence="3" id="KW-0223">Dioxygenase</keyword>
<comment type="cofactor">
    <cofactor evidence="5">
        <name>Fe(2+)</name>
        <dbReference type="ChEBI" id="CHEBI:29033"/>
    </cofactor>
    <text evidence="5">Binds 1 Fe(2+) ion per subunit.</text>
</comment>
<evidence type="ECO:0000256" key="1">
    <source>
        <dbReference type="ARBA" id="ARBA00006787"/>
    </source>
</evidence>
<reference evidence="6" key="1">
    <citation type="submission" date="2021-01" db="EMBL/GenBank/DDBJ databases">
        <title>Adiantum capillus-veneris genome.</title>
        <authorList>
            <person name="Fang Y."/>
            <person name="Liao Q."/>
        </authorList>
    </citation>
    <scope>NUCLEOTIDE SEQUENCE</scope>
    <source>
        <strain evidence="6">H3</strain>
        <tissue evidence="6">Leaf</tissue>
    </source>
</reference>
<dbReference type="GO" id="GO:0016121">
    <property type="term" value="P:carotene catabolic process"/>
    <property type="evidence" value="ECO:0007669"/>
    <property type="project" value="TreeGrafter"/>
</dbReference>
<dbReference type="AlphaFoldDB" id="A0A9D4VBV7"/>
<comment type="caution">
    <text evidence="6">The sequence shown here is derived from an EMBL/GenBank/DDBJ whole genome shotgun (WGS) entry which is preliminary data.</text>
</comment>
<comment type="similarity">
    <text evidence="1">Belongs to the carotenoid oxygenase family.</text>
</comment>
<keyword evidence="2 5" id="KW-0479">Metal-binding</keyword>
<dbReference type="Pfam" id="PF03055">
    <property type="entry name" value="RPE65"/>
    <property type="match status" value="1"/>
</dbReference>
<dbReference type="OrthoDB" id="1069523at2759"/>
<evidence type="ECO:0000256" key="4">
    <source>
        <dbReference type="ARBA" id="ARBA00023004"/>
    </source>
</evidence>
<sequence length="612" mass="66589">MPSLKQQALLAGQLPEPGSKDLPILDLKHAAASQLALMSAPHPSRLNLARLLHREFDQMWHTGIAPSPSISARAAICNAADTLITCLLSPLQLQPAVDPRIQLLGNAFPVLETPPTACSVVGTLPSDLNGAYIRNGPNPAYLHSGEGCHFFDGDGMLHSVKIRHGSAPTYCARFVKTSRFLQEEAAGRPLFPKLFGSLTGALGMARTAVMLLRASLGLLDLSQGVGLSNTSVGFFKGKLLSMSEEDMPYVIKLTEAADLETQGRLQLGGIKGSMCAHPKIDPETGDMYGFSYPQLSLPRYSIFKASARAAAENAEKSADDIDDAVVVVVPGLFDLPIVHDFAITRKYIVFPDSELVVRALPFLRGEALAVRDKRKVARFCVLPRDIFDRPHEAAHEVRWFDAPACNCLHFINAWDDEESQEVVLIAPIIAPLDNVLSLTGISTTVTEIRLNLHTGTVCTRKLCTGRNCDLGTMNPRYVGCKSRYAYFAEGSSFPHGVIAVVKLDVQSGCVVARRTFEAGCTCGEPCFVSRHQWAKGSSLHLGNETMKLEEDDGYLLCFVHNNNIQCSELLVMNALSSSLEVIASVQIPIRVPFGLHGFFVSDYQLCVQNPHP</sequence>
<evidence type="ECO:0000256" key="3">
    <source>
        <dbReference type="ARBA" id="ARBA00022964"/>
    </source>
</evidence>